<comment type="caution">
    <text evidence="2">The sequence shown here is derived from an EMBL/GenBank/DDBJ whole genome shotgun (WGS) entry which is preliminary data.</text>
</comment>
<dbReference type="PANTHER" id="PTHR46825:SF7">
    <property type="entry name" value="D-ALANYL-D-ALANINE CARBOXYPEPTIDASE"/>
    <property type="match status" value="1"/>
</dbReference>
<organism evidence="2 3">
    <name type="scientific">Paenimyroides ceti</name>
    <dbReference type="NCBI Taxonomy" id="395087"/>
    <lineage>
        <taxon>Bacteria</taxon>
        <taxon>Pseudomonadati</taxon>
        <taxon>Bacteroidota</taxon>
        <taxon>Flavobacteriia</taxon>
        <taxon>Flavobacteriales</taxon>
        <taxon>Flavobacteriaceae</taxon>
        <taxon>Paenimyroides</taxon>
    </lineage>
</organism>
<name>A0ABT8CVS5_9FLAO</name>
<dbReference type="Proteomes" id="UP001242368">
    <property type="component" value="Unassembled WGS sequence"/>
</dbReference>
<evidence type="ECO:0000313" key="3">
    <source>
        <dbReference type="Proteomes" id="UP001242368"/>
    </source>
</evidence>
<protein>
    <submittedName>
        <fullName evidence="2">Serine hydrolase domain-containing protein</fullName>
        <ecNumber evidence="2">3.1.1.103</ecNumber>
    </submittedName>
</protein>
<dbReference type="PANTHER" id="PTHR46825">
    <property type="entry name" value="D-ALANYL-D-ALANINE-CARBOXYPEPTIDASE/ENDOPEPTIDASE AMPH"/>
    <property type="match status" value="1"/>
</dbReference>
<evidence type="ECO:0000313" key="2">
    <source>
        <dbReference type="EMBL" id="MDN3707667.1"/>
    </source>
</evidence>
<dbReference type="Gene3D" id="3.40.710.10">
    <property type="entry name" value="DD-peptidase/beta-lactamase superfamily"/>
    <property type="match status" value="1"/>
</dbReference>
<accession>A0ABT8CVS5</accession>
<dbReference type="EC" id="3.1.1.103" evidence="2"/>
<evidence type="ECO:0000259" key="1">
    <source>
        <dbReference type="Pfam" id="PF00144"/>
    </source>
</evidence>
<keyword evidence="3" id="KW-1185">Reference proteome</keyword>
<feature type="domain" description="Beta-lactamase-related" evidence="1">
    <location>
        <begin position="33"/>
        <end position="327"/>
    </location>
</feature>
<dbReference type="SUPFAM" id="SSF56601">
    <property type="entry name" value="beta-lactamase/transpeptidase-like"/>
    <property type="match status" value="1"/>
</dbReference>
<proteinExistence type="predicted"/>
<dbReference type="EMBL" id="JAUFQU010000001">
    <property type="protein sequence ID" value="MDN3707667.1"/>
    <property type="molecule type" value="Genomic_DNA"/>
</dbReference>
<keyword evidence="2" id="KW-0378">Hydrolase</keyword>
<dbReference type="InterPro" id="IPR001466">
    <property type="entry name" value="Beta-lactam-related"/>
</dbReference>
<dbReference type="InterPro" id="IPR012338">
    <property type="entry name" value="Beta-lactam/transpept-like"/>
</dbReference>
<reference evidence="3" key="1">
    <citation type="journal article" date="2019" name="Int. J. Syst. Evol. Microbiol.">
        <title>The Global Catalogue of Microorganisms (GCM) 10K type strain sequencing project: providing services to taxonomists for standard genome sequencing and annotation.</title>
        <authorList>
            <consortium name="The Broad Institute Genomics Platform"/>
            <consortium name="The Broad Institute Genome Sequencing Center for Infectious Disease"/>
            <person name="Wu L."/>
            <person name="Ma J."/>
        </authorList>
    </citation>
    <scope>NUCLEOTIDE SEQUENCE [LARGE SCALE GENOMIC DNA]</scope>
    <source>
        <strain evidence="3">CECT 7184</strain>
    </source>
</reference>
<dbReference type="Pfam" id="PF00144">
    <property type="entry name" value="Beta-lactamase"/>
    <property type="match status" value="1"/>
</dbReference>
<dbReference type="InterPro" id="IPR050491">
    <property type="entry name" value="AmpC-like"/>
</dbReference>
<dbReference type="RefSeq" id="WP_290363633.1">
    <property type="nucleotide sequence ID" value="NZ_JAUFQU010000001.1"/>
</dbReference>
<dbReference type="GO" id="GO:0016787">
    <property type="term" value="F:hydrolase activity"/>
    <property type="evidence" value="ECO:0007669"/>
    <property type="project" value="UniProtKB-KW"/>
</dbReference>
<gene>
    <name evidence="2" type="ORF">QW060_11090</name>
</gene>
<sequence length="438" mass="49179">MKNNFYLLLFLSCVQLLTAQKINTEKLNQYFDALEKNDRFMGSVSIIKDGKEIYSRATGFLDIETQKKATTQTKYRIGSISKTYTAAMVLKAVEESKLKLTDPLSNYFPGIQNAEKITIDNLLNHHSGIHNFTDDKEYLEWHKEFRNEEQMVALITKAGSDFEPGSDAQYSNSNYVLLSYILEKIYKKPYKKLLQEKIITPLKLKDTYLGDFIDNAKDEANSYLYTTKWSKTTETNTSIPLGAGGIEATPSDILKFADALFNGKILSQESLNKMKTIQGDYGYGLFQFPFGTKKLYGHTGGIDGFASVFGYETNDKIGFAVTSNGVNMNINDISIILLTAAYGHDFSIPDFKTVKVDASILKQYEGLYKSIQMPLDVTIFVENGVLMAQASGQSAFPLDAVSETNFKFDMAGVEIIFNAKEGTMTMKQSGMSFQYKKQ</sequence>